<dbReference type="EMBL" id="QKSB01000001">
    <property type="protein sequence ID" value="PZE18681.1"/>
    <property type="molecule type" value="Genomic_DNA"/>
</dbReference>
<dbReference type="AlphaFoldDB" id="A0A2W1N6D1"/>
<dbReference type="RefSeq" id="WP_111061582.1">
    <property type="nucleotide sequence ID" value="NZ_JBHUCU010000007.1"/>
</dbReference>
<dbReference type="Proteomes" id="UP000249248">
    <property type="component" value="Unassembled WGS sequence"/>
</dbReference>
<organism evidence="1 2">
    <name type="scientific">Putridiphycobacter roseus</name>
    <dbReference type="NCBI Taxonomy" id="2219161"/>
    <lineage>
        <taxon>Bacteria</taxon>
        <taxon>Pseudomonadati</taxon>
        <taxon>Bacteroidota</taxon>
        <taxon>Flavobacteriia</taxon>
        <taxon>Flavobacteriales</taxon>
        <taxon>Crocinitomicaceae</taxon>
        <taxon>Putridiphycobacter</taxon>
    </lineage>
</organism>
<evidence type="ECO:0000313" key="1">
    <source>
        <dbReference type="EMBL" id="PZE18681.1"/>
    </source>
</evidence>
<name>A0A2W1N6D1_9FLAO</name>
<gene>
    <name evidence="1" type="ORF">DNU06_02305</name>
</gene>
<sequence length="98" mass="11141">MKTFETLTAAIAQLKKEGYTTDFNIRQNGIHCKVTNILLSPKEFEIDEKYHFEDNDDPSDAVTLYAISSVNGKMKGLLVGSYGIYQDDFTQELLEKLK</sequence>
<protein>
    <submittedName>
        <fullName evidence="1">Phosphoribosylpyrophosphate synthetase</fullName>
    </submittedName>
</protein>
<evidence type="ECO:0000313" key="2">
    <source>
        <dbReference type="Proteomes" id="UP000249248"/>
    </source>
</evidence>
<reference evidence="1 2" key="1">
    <citation type="submission" date="2018-06" db="EMBL/GenBank/DDBJ databases">
        <title>The draft genome sequence of Crocinitomix sp. SM1701.</title>
        <authorList>
            <person name="Zhang X."/>
        </authorList>
    </citation>
    <scope>NUCLEOTIDE SEQUENCE [LARGE SCALE GENOMIC DNA]</scope>
    <source>
        <strain evidence="1 2">SM1701</strain>
    </source>
</reference>
<accession>A0A2W1N6D1</accession>
<proteinExistence type="predicted"/>
<dbReference type="OrthoDB" id="8418771at2"/>
<keyword evidence="2" id="KW-1185">Reference proteome</keyword>
<comment type="caution">
    <text evidence="1">The sequence shown here is derived from an EMBL/GenBank/DDBJ whole genome shotgun (WGS) entry which is preliminary data.</text>
</comment>